<gene>
    <name evidence="1" type="ORF">PZA08_07125</name>
</gene>
<reference evidence="1" key="1">
    <citation type="submission" date="2023-03" db="EMBL/GenBank/DDBJ databases">
        <title>Genome sequence of Brevundimonas nasdae SJTX8.</title>
        <authorList>
            <person name="Liang R."/>
        </authorList>
    </citation>
    <scope>NUCLEOTIDE SEQUENCE</scope>
    <source>
        <strain evidence="1">X8</strain>
    </source>
</reference>
<keyword evidence="2" id="KW-1185">Reference proteome</keyword>
<dbReference type="Proteomes" id="UP001302493">
    <property type="component" value="Chromosome"/>
</dbReference>
<sequence>MKKFIHMALAAALMTSSAVGAATLVPTQAQAAERPWLIMTYIKNGQNVGNTQIFCESPAIDFGDTSNYDYIHYDYYFMCP</sequence>
<name>A0ACD4VPS0_9CAUL</name>
<organism evidence="1 2">
    <name type="scientific">Brevundimonas nasdae</name>
    <dbReference type="NCBI Taxonomy" id="172043"/>
    <lineage>
        <taxon>Bacteria</taxon>
        <taxon>Pseudomonadati</taxon>
        <taxon>Pseudomonadota</taxon>
        <taxon>Alphaproteobacteria</taxon>
        <taxon>Caulobacterales</taxon>
        <taxon>Caulobacteraceae</taxon>
        <taxon>Brevundimonas</taxon>
    </lineage>
</organism>
<proteinExistence type="predicted"/>
<evidence type="ECO:0000313" key="2">
    <source>
        <dbReference type="Proteomes" id="UP001302493"/>
    </source>
</evidence>
<protein>
    <submittedName>
        <fullName evidence="1">Uncharacterized protein</fullName>
    </submittedName>
</protein>
<accession>A0ACD4VPS0</accession>
<evidence type="ECO:0000313" key="1">
    <source>
        <dbReference type="EMBL" id="WOB79939.1"/>
    </source>
</evidence>
<dbReference type="EMBL" id="CP119180">
    <property type="protein sequence ID" value="WOB79939.1"/>
    <property type="molecule type" value="Genomic_DNA"/>
</dbReference>